<comment type="caution">
    <text evidence="7">The sequence shown here is derived from an EMBL/GenBank/DDBJ whole genome shotgun (WGS) entry which is preliminary data.</text>
</comment>
<evidence type="ECO:0000256" key="5">
    <source>
        <dbReference type="SAM" id="MobiDB-lite"/>
    </source>
</evidence>
<dbReference type="InterPro" id="IPR027417">
    <property type="entry name" value="P-loop_NTPase"/>
</dbReference>
<keyword evidence="4 7" id="KW-0067">ATP-binding</keyword>
<dbReference type="GO" id="GO:0043190">
    <property type="term" value="C:ATP-binding cassette (ABC) transporter complex"/>
    <property type="evidence" value="ECO:0007669"/>
    <property type="project" value="TreeGrafter"/>
</dbReference>
<evidence type="ECO:0000256" key="1">
    <source>
        <dbReference type="ARBA" id="ARBA00005417"/>
    </source>
</evidence>
<dbReference type="Gene3D" id="3.40.50.300">
    <property type="entry name" value="P-loop containing nucleotide triphosphate hydrolases"/>
    <property type="match status" value="1"/>
</dbReference>
<sequence>MTHNHHKTNETGHGNETGHATQVRSGACATMQYTDKVIELKDIGFSHSNGKVVLEGVDFQLLQRQRLGLTGSNGSGKTTIFHVIMGLLKPQSGEVTVFGKKRLQQEDFIDVRRRIGLLFQDSDDQLFCPTVLEDVAFGPLNLGMTHAEAIRIVKQTCELLGLGGFEHRVTHRLSGGEKRLCALATIAAMTPEVLLLDEPTAGLDADSISRIVSFLNNYSMTHVIISHEIGFLKEVTDSVLVLRSGRFCALDN</sequence>
<dbReference type="GO" id="GO:0005524">
    <property type="term" value="F:ATP binding"/>
    <property type="evidence" value="ECO:0007669"/>
    <property type="project" value="UniProtKB-KW"/>
</dbReference>
<dbReference type="AlphaFoldDB" id="A0A0F3GWR8"/>
<evidence type="ECO:0000259" key="6">
    <source>
        <dbReference type="PROSITE" id="PS50893"/>
    </source>
</evidence>
<dbReference type="InterPro" id="IPR003593">
    <property type="entry name" value="AAA+_ATPase"/>
</dbReference>
<comment type="similarity">
    <text evidence="1">Belongs to the ABC transporter superfamily.</text>
</comment>
<dbReference type="SUPFAM" id="SSF52540">
    <property type="entry name" value="P-loop containing nucleoside triphosphate hydrolases"/>
    <property type="match status" value="1"/>
</dbReference>
<dbReference type="GO" id="GO:0016887">
    <property type="term" value="F:ATP hydrolysis activity"/>
    <property type="evidence" value="ECO:0007669"/>
    <property type="project" value="InterPro"/>
</dbReference>
<reference evidence="7 8" key="1">
    <citation type="submission" date="2015-02" db="EMBL/GenBank/DDBJ databases">
        <title>Single-cell genomics of uncultivated deep-branching MTB reveals a conserved set of magnetosome genes.</title>
        <authorList>
            <person name="Kolinko S."/>
            <person name="Richter M."/>
            <person name="Glockner F.O."/>
            <person name="Brachmann A."/>
            <person name="Schuler D."/>
        </authorList>
    </citation>
    <scope>NUCLEOTIDE SEQUENCE [LARGE SCALE GENOMIC DNA]</scope>
    <source>
        <strain evidence="7">TM-1</strain>
    </source>
</reference>
<keyword evidence="2" id="KW-0813">Transport</keyword>
<dbReference type="InterPro" id="IPR015856">
    <property type="entry name" value="ABC_transpr_CbiO/EcfA_su"/>
</dbReference>
<name>A0A0F3GWR8_9BACT</name>
<proteinExistence type="inferred from homology"/>
<dbReference type="Pfam" id="PF00005">
    <property type="entry name" value="ABC_tran"/>
    <property type="match status" value="1"/>
</dbReference>
<dbReference type="Proteomes" id="UP000033423">
    <property type="component" value="Unassembled WGS sequence"/>
</dbReference>
<dbReference type="PANTHER" id="PTHR43553:SF24">
    <property type="entry name" value="ENERGY-COUPLING FACTOR TRANSPORTER ATP-BINDING PROTEIN ECFA1"/>
    <property type="match status" value="1"/>
</dbReference>
<evidence type="ECO:0000256" key="3">
    <source>
        <dbReference type="ARBA" id="ARBA00022741"/>
    </source>
</evidence>
<gene>
    <name evidence="7" type="ORF">MBAV_001522</name>
</gene>
<dbReference type="PANTHER" id="PTHR43553">
    <property type="entry name" value="HEAVY METAL TRANSPORTER"/>
    <property type="match status" value="1"/>
</dbReference>
<feature type="domain" description="ABC transporter" evidence="6">
    <location>
        <begin position="38"/>
        <end position="252"/>
    </location>
</feature>
<dbReference type="GO" id="GO:0042626">
    <property type="term" value="F:ATPase-coupled transmembrane transporter activity"/>
    <property type="evidence" value="ECO:0007669"/>
    <property type="project" value="TreeGrafter"/>
</dbReference>
<keyword evidence="3" id="KW-0547">Nucleotide-binding</keyword>
<dbReference type="InterPro" id="IPR003439">
    <property type="entry name" value="ABC_transporter-like_ATP-bd"/>
</dbReference>
<evidence type="ECO:0000256" key="2">
    <source>
        <dbReference type="ARBA" id="ARBA00022448"/>
    </source>
</evidence>
<dbReference type="EMBL" id="LACI01000661">
    <property type="protein sequence ID" value="KJU86287.1"/>
    <property type="molecule type" value="Genomic_DNA"/>
</dbReference>
<feature type="compositionally biased region" description="Polar residues" evidence="5">
    <location>
        <begin position="11"/>
        <end position="23"/>
    </location>
</feature>
<dbReference type="PATRIC" id="fig|29290.4.peg.1814"/>
<protein>
    <submittedName>
        <fullName evidence="7">Cobalt ABC transporter ATP-binding protein</fullName>
    </submittedName>
</protein>
<accession>A0A0F3GWR8</accession>
<dbReference type="SMART" id="SM00382">
    <property type="entry name" value="AAA"/>
    <property type="match status" value="1"/>
</dbReference>
<feature type="region of interest" description="Disordered" evidence="5">
    <location>
        <begin position="1"/>
        <end position="23"/>
    </location>
</feature>
<dbReference type="PROSITE" id="PS50893">
    <property type="entry name" value="ABC_TRANSPORTER_2"/>
    <property type="match status" value="1"/>
</dbReference>
<dbReference type="CDD" id="cd03225">
    <property type="entry name" value="ABC_cobalt_CbiO_domain1"/>
    <property type="match status" value="1"/>
</dbReference>
<dbReference type="InterPro" id="IPR050095">
    <property type="entry name" value="ECF_ABC_transporter_ATP-bd"/>
</dbReference>
<evidence type="ECO:0000256" key="4">
    <source>
        <dbReference type="ARBA" id="ARBA00022840"/>
    </source>
</evidence>
<keyword evidence="8" id="KW-1185">Reference proteome</keyword>
<evidence type="ECO:0000313" key="8">
    <source>
        <dbReference type="Proteomes" id="UP000033423"/>
    </source>
</evidence>
<evidence type="ECO:0000313" key="7">
    <source>
        <dbReference type="EMBL" id="KJU86287.1"/>
    </source>
</evidence>
<organism evidence="7 8">
    <name type="scientific">Candidatus Magnetobacterium bavaricum</name>
    <dbReference type="NCBI Taxonomy" id="29290"/>
    <lineage>
        <taxon>Bacteria</taxon>
        <taxon>Pseudomonadati</taxon>
        <taxon>Nitrospirota</taxon>
        <taxon>Thermodesulfovibrionia</taxon>
        <taxon>Thermodesulfovibrionales</taxon>
        <taxon>Candidatus Magnetobacteriaceae</taxon>
        <taxon>Candidatus Magnetobacterium</taxon>
    </lineage>
</organism>